<sequence length="72" mass="8486">MTTQRFDATPTPNEAMSLDEISTENVKEAWKDYEAKPEYKKFNKHDLIESMQLSSEETEQSEENINEKKRSE</sequence>
<dbReference type="InterPro" id="IPR049846">
    <property type="entry name" value="NF038105-like"/>
</dbReference>
<protein>
    <submittedName>
        <fullName evidence="2">NF038105 family protein</fullName>
    </submittedName>
</protein>
<organism evidence="2 3">
    <name type="scientific">Acinetobacter albensis</name>
    <dbReference type="NCBI Taxonomy" id="1673609"/>
    <lineage>
        <taxon>Bacteria</taxon>
        <taxon>Pseudomonadati</taxon>
        <taxon>Pseudomonadota</taxon>
        <taxon>Gammaproteobacteria</taxon>
        <taxon>Moraxellales</taxon>
        <taxon>Moraxellaceae</taxon>
        <taxon>Acinetobacter</taxon>
    </lineage>
</organism>
<keyword evidence="3" id="KW-1185">Reference proteome</keyword>
<evidence type="ECO:0000256" key="1">
    <source>
        <dbReference type="SAM" id="MobiDB-lite"/>
    </source>
</evidence>
<feature type="region of interest" description="Disordered" evidence="1">
    <location>
        <begin position="49"/>
        <end position="72"/>
    </location>
</feature>
<proteinExistence type="predicted"/>
<comment type="caution">
    <text evidence="2">The sequence shown here is derived from an EMBL/GenBank/DDBJ whole genome shotgun (WGS) entry which is preliminary data.</text>
</comment>
<gene>
    <name evidence="2" type="ORF">ACKVE0_07115</name>
</gene>
<dbReference type="RefSeq" id="WP_409140040.1">
    <property type="nucleotide sequence ID" value="NZ_JBJXCW010000006.1"/>
</dbReference>
<dbReference type="NCBIfam" id="NF038105">
    <property type="entry name" value="acin_NF038105"/>
    <property type="match status" value="1"/>
</dbReference>
<name>A0ABW9JS41_9GAMM</name>
<reference evidence="2 3" key="1">
    <citation type="submission" date="2024-12" db="EMBL/GenBank/DDBJ databases">
        <title>C001-4G Acinetobacter sp. assembled genome.</title>
        <authorList>
            <person name="D'Arcy K."/>
            <person name="Kingdon A.D.H."/>
            <person name="Breen A."/>
            <person name="Mckeown C."/>
            <person name="Allman E."/>
            <person name="Sharma P."/>
            <person name="Mcleman A."/>
            <person name="Roberts A.P."/>
        </authorList>
    </citation>
    <scope>NUCLEOTIDE SEQUENCE [LARGE SCALE GENOMIC DNA]</scope>
    <source>
        <strain evidence="2 3">C1-4G</strain>
    </source>
</reference>
<dbReference type="EMBL" id="JBJXCW010000006">
    <property type="protein sequence ID" value="MFN0297295.1"/>
    <property type="molecule type" value="Genomic_DNA"/>
</dbReference>
<accession>A0ABW9JS41</accession>
<evidence type="ECO:0000313" key="2">
    <source>
        <dbReference type="EMBL" id="MFN0297295.1"/>
    </source>
</evidence>
<evidence type="ECO:0000313" key="3">
    <source>
        <dbReference type="Proteomes" id="UP001632339"/>
    </source>
</evidence>
<dbReference type="Proteomes" id="UP001632339">
    <property type="component" value="Unassembled WGS sequence"/>
</dbReference>